<evidence type="ECO:0000313" key="1">
    <source>
        <dbReference type="EMBL" id="OGL86207.1"/>
    </source>
</evidence>
<dbReference type="Proteomes" id="UP000176593">
    <property type="component" value="Unassembled WGS sequence"/>
</dbReference>
<gene>
    <name evidence="1" type="ORF">A3I41_01390</name>
</gene>
<accession>A0A1F7V7Y6</accession>
<name>A0A1F7V7Y6_9BACT</name>
<reference evidence="1 2" key="1">
    <citation type="journal article" date="2016" name="Nat. Commun.">
        <title>Thousands of microbial genomes shed light on interconnected biogeochemical processes in an aquifer system.</title>
        <authorList>
            <person name="Anantharaman K."/>
            <person name="Brown C.T."/>
            <person name="Hug L.A."/>
            <person name="Sharon I."/>
            <person name="Castelle C.J."/>
            <person name="Probst A.J."/>
            <person name="Thomas B.C."/>
            <person name="Singh A."/>
            <person name="Wilkins M.J."/>
            <person name="Karaoz U."/>
            <person name="Brodie E.L."/>
            <person name="Williams K.H."/>
            <person name="Hubbard S.S."/>
            <person name="Banfield J.F."/>
        </authorList>
    </citation>
    <scope>NUCLEOTIDE SEQUENCE [LARGE SCALE GENOMIC DNA]</scope>
</reference>
<dbReference type="EMBL" id="MGEQ01000010">
    <property type="protein sequence ID" value="OGL86207.1"/>
    <property type="molecule type" value="Genomic_DNA"/>
</dbReference>
<dbReference type="AlphaFoldDB" id="A0A1F7V7Y6"/>
<organism evidence="1 2">
    <name type="scientific">Candidatus Uhrbacteria bacterium RIFCSPLOWO2_02_FULL_48_18</name>
    <dbReference type="NCBI Taxonomy" id="1802408"/>
    <lineage>
        <taxon>Bacteria</taxon>
        <taxon>Candidatus Uhriibacteriota</taxon>
    </lineage>
</organism>
<sequence>MSLDSLALPSEQTLEAFKIWIKCDLYTWNHDRSSMALNAKSEMIRKERKKPIRQLSAAATIDLLREERAKGKLSITSDRGGADPFSMLALIEYMRGSHRILDFSNEDLSWFEQILIELIEELHEHKTWPYYITQPQSLRETAESALWHFELGDVSVWMKFVESGTNKHEQYRFEVSAFLAMAKRPRAKRPDDDRMSDFLVSVLDFLGVGEDGDPDNGNLSFEVGWFKDLVKSNRMRSRMVCWFNKARVKLPKKMNKEKFDQLVTALHLETKQS</sequence>
<proteinExistence type="predicted"/>
<evidence type="ECO:0000313" key="2">
    <source>
        <dbReference type="Proteomes" id="UP000176593"/>
    </source>
</evidence>
<protein>
    <submittedName>
        <fullName evidence="1">Uncharacterized protein</fullName>
    </submittedName>
</protein>
<comment type="caution">
    <text evidence="1">The sequence shown here is derived from an EMBL/GenBank/DDBJ whole genome shotgun (WGS) entry which is preliminary data.</text>
</comment>